<evidence type="ECO:0000256" key="14">
    <source>
        <dbReference type="ARBA" id="ARBA00070925"/>
    </source>
</evidence>
<dbReference type="SMART" id="SM00479">
    <property type="entry name" value="EXOIII"/>
    <property type="match status" value="1"/>
</dbReference>
<reference evidence="19 20" key="1">
    <citation type="journal article" date="2015" name="Genome Announc.">
        <title>Expanding the biotechnology potential of lactobacilli through comparative genomics of 213 strains and associated genera.</title>
        <authorList>
            <person name="Sun Z."/>
            <person name="Harris H.M."/>
            <person name="McCann A."/>
            <person name="Guo C."/>
            <person name="Argimon S."/>
            <person name="Zhang W."/>
            <person name="Yang X."/>
            <person name="Jeffery I.B."/>
            <person name="Cooney J.C."/>
            <person name="Kagawa T.F."/>
            <person name="Liu W."/>
            <person name="Song Y."/>
            <person name="Salvetti E."/>
            <person name="Wrobel A."/>
            <person name="Rasinkangas P."/>
            <person name="Parkhill J."/>
            <person name="Rea M.C."/>
            <person name="O'Sullivan O."/>
            <person name="Ritari J."/>
            <person name="Douillard F.P."/>
            <person name="Paul Ross R."/>
            <person name="Yang R."/>
            <person name="Briner A.E."/>
            <person name="Felis G.E."/>
            <person name="de Vos W.M."/>
            <person name="Barrangou R."/>
            <person name="Klaenhammer T.R."/>
            <person name="Caufield P.W."/>
            <person name="Cui Y."/>
            <person name="Zhang H."/>
            <person name="O'Toole P.W."/>
        </authorList>
    </citation>
    <scope>NUCLEOTIDE SEQUENCE [LARGE SCALE GENOMIC DNA]</scope>
    <source>
        <strain evidence="19 20">DSM 23037</strain>
    </source>
</reference>
<evidence type="ECO:0000313" key="20">
    <source>
        <dbReference type="Proteomes" id="UP000051378"/>
    </source>
</evidence>
<keyword evidence="6 15" id="KW-0548">Nucleotidyltransferase</keyword>
<name>A0A0R2DJG4_9LACO</name>
<dbReference type="Pfam" id="PF17657">
    <property type="entry name" value="DNA_pol3_finger"/>
    <property type="match status" value="1"/>
</dbReference>
<dbReference type="Gene3D" id="6.10.140.1510">
    <property type="match status" value="1"/>
</dbReference>
<comment type="similarity">
    <text evidence="15">Belongs to the DNA polymerase type-C family. PolC subfamily.</text>
</comment>
<evidence type="ECO:0000256" key="10">
    <source>
        <dbReference type="ARBA" id="ARBA00022839"/>
    </source>
</evidence>
<feature type="domain" description="Exonuclease" evidence="17">
    <location>
        <begin position="419"/>
        <end position="586"/>
    </location>
</feature>
<evidence type="ECO:0000256" key="7">
    <source>
        <dbReference type="ARBA" id="ARBA00022705"/>
    </source>
</evidence>
<dbReference type="GO" id="GO:0006261">
    <property type="term" value="P:DNA-templated DNA replication"/>
    <property type="evidence" value="ECO:0007669"/>
    <property type="project" value="UniProtKB-UniRule"/>
</dbReference>
<keyword evidence="7 15" id="KW-0235">DNA replication</keyword>
<proteinExistence type="inferred from homology"/>
<dbReference type="GO" id="GO:0008408">
    <property type="term" value="F:3'-5' exonuclease activity"/>
    <property type="evidence" value="ECO:0007669"/>
    <property type="project" value="UniProtKB-UniRule"/>
</dbReference>
<evidence type="ECO:0000256" key="8">
    <source>
        <dbReference type="ARBA" id="ARBA00022722"/>
    </source>
</evidence>
<dbReference type="PANTHER" id="PTHR32294">
    <property type="entry name" value="DNA POLYMERASE III SUBUNIT ALPHA"/>
    <property type="match status" value="1"/>
</dbReference>
<dbReference type="InterPro" id="IPR012337">
    <property type="entry name" value="RNaseH-like_sf"/>
</dbReference>
<evidence type="ECO:0000256" key="1">
    <source>
        <dbReference type="ARBA" id="ARBA00003452"/>
    </source>
</evidence>
<keyword evidence="11 15" id="KW-0239">DNA-directed DNA polymerase</keyword>
<evidence type="ECO:0000256" key="12">
    <source>
        <dbReference type="ARBA" id="ARBA00025611"/>
    </source>
</evidence>
<dbReference type="EC" id="2.7.7.7" evidence="3 15"/>
<keyword evidence="10 15" id="KW-0269">Exonuclease</keyword>
<dbReference type="NCBIfam" id="TIGR00573">
    <property type="entry name" value="dnaq"/>
    <property type="match status" value="1"/>
</dbReference>
<dbReference type="InterPro" id="IPR013520">
    <property type="entry name" value="Ribonucl_H"/>
</dbReference>
<dbReference type="InterPro" id="IPR011708">
    <property type="entry name" value="DNA_pol3_alpha_NTPase_dom"/>
</dbReference>
<evidence type="ECO:0000256" key="15">
    <source>
        <dbReference type="HAMAP-Rule" id="MF_00356"/>
    </source>
</evidence>
<dbReference type="Pfam" id="PF14579">
    <property type="entry name" value="HHH_6"/>
    <property type="match status" value="1"/>
</dbReference>
<dbReference type="SUPFAM" id="SSF53098">
    <property type="entry name" value="Ribonuclease H-like"/>
    <property type="match status" value="1"/>
</dbReference>
<evidence type="ECO:0000256" key="5">
    <source>
        <dbReference type="ARBA" id="ARBA00022679"/>
    </source>
</evidence>
<dbReference type="InterPro" id="IPR028112">
    <property type="entry name" value="DNA_PolC-type_N_I"/>
</dbReference>
<dbReference type="CDD" id="cd07435">
    <property type="entry name" value="PHP_PolIIIA_POLC"/>
    <property type="match status" value="1"/>
</dbReference>
<evidence type="ECO:0000259" key="18">
    <source>
        <dbReference type="SMART" id="SM00481"/>
    </source>
</evidence>
<gene>
    <name evidence="15" type="primary">polC</name>
    <name evidence="19" type="ORF">FC86_GL000910</name>
</gene>
<dbReference type="InterPro" id="IPR012340">
    <property type="entry name" value="NA-bd_OB-fold"/>
</dbReference>
<dbReference type="FunFam" id="3.30.420.10:FF:000045">
    <property type="entry name" value="3'-5' exonuclease DinG"/>
    <property type="match status" value="1"/>
</dbReference>
<dbReference type="EMBL" id="AYZL01000020">
    <property type="protein sequence ID" value="KRN03798.1"/>
    <property type="molecule type" value="Genomic_DNA"/>
</dbReference>
<accession>A0A0R2DJG4</accession>
<dbReference type="InterPro" id="IPR024754">
    <property type="entry name" value="DNA_PolC-like_N_II"/>
</dbReference>
<dbReference type="Gene3D" id="2.40.50.140">
    <property type="entry name" value="Nucleic acid-binding proteins"/>
    <property type="match status" value="1"/>
</dbReference>
<dbReference type="Gene3D" id="1.10.150.700">
    <property type="entry name" value="PolC, middle finger domain"/>
    <property type="match status" value="1"/>
</dbReference>
<evidence type="ECO:0000256" key="9">
    <source>
        <dbReference type="ARBA" id="ARBA00022801"/>
    </source>
</evidence>
<dbReference type="Gene3D" id="3.30.420.10">
    <property type="entry name" value="Ribonuclease H-like superfamily/Ribonuclease H"/>
    <property type="match status" value="1"/>
</dbReference>
<dbReference type="GO" id="GO:0005737">
    <property type="term" value="C:cytoplasm"/>
    <property type="evidence" value="ECO:0007669"/>
    <property type="project" value="UniProtKB-SubCell"/>
</dbReference>
<evidence type="ECO:0000256" key="13">
    <source>
        <dbReference type="ARBA" id="ARBA00049244"/>
    </source>
</evidence>
<keyword evidence="20" id="KW-1185">Reference proteome</keyword>
<dbReference type="SMART" id="SM00481">
    <property type="entry name" value="POLIIIAc"/>
    <property type="match status" value="1"/>
</dbReference>
<protein>
    <recommendedName>
        <fullName evidence="14 15">DNA polymerase III PolC-type</fullName>
        <shortName evidence="15">PolIII</shortName>
        <ecNumber evidence="3 15">2.7.7.7</ecNumber>
    </recommendedName>
</protein>
<sequence>MSKENQLFLNLLNQVKFNQLVADGFSENDSFYQGQIKKVDVYQQERKWIFHLFFPKKISFSAYQLLKQAVTQELSSFVEPELVVAFGEKSDAIDNDYYQDIIEHHLTSSSMIKRILLNSKSDYQNRVLTLKLENAVSQAMITDDVLVELTELLQQHGFLVDQIKITVIDEAQSLKNLDSLYQQQQQFEQSLEHEAHKQQAAPKKQTVTSSQTSLGNPISPKSQFQQLKDIQEEQQDVVIEGHLFDVEVRSLRNDNKMLIAKITDYSDSITIKKFPRNQQETAVFENIKPGMWARVKGQTQNDKYSQELTIMIKDFEVFEKPERQDTYDGEKRAELHLHTTMSQMDATNSIKEYVQAAARFGHKAIAVTDHAGAQAFPEAHAAGQANDVKILYGQEANFVDDSKNLLVQNPISLDAQSADYVIFDVETTGLSAVYDQIIEIGAVRMKNGEIIERFDEFINPHEALSTTTINLTSITDDMVEQADDEKDVLTRFVKFMSESEAIAGHNVSFDIGFLNAALVRSGFKKVSIPVIDTLELSRLLHPEQGRHTLDTLSRKYQITLEHHHRADSDAEATGYLLYKLMTVFDNQFGETNLDNYNQHKNPHLTYKRARPSHMTILAKTQSGLKNLFKLISMANIKYYYRTPRLPKFLLDDYREGLLIGSGCADGEVFTAMMQKGYEEAKQLAKYYDYLEIQPPSAYSYLIERELIRNQADLQDILKNMIRLGQELDKPVVVTGDVHYLNPEDHIYREILISSIKSSPLRHQNLPDLHFRTTQEMFDEFNFLDEQTAYQVIVANPNRIAESTEDIVPVKDKLYTPIMEHSEEEIRELSYNKAYELYGNPLPQIVEDRIEHELKSIIGNGFSVIYLISQKLVYKSNKDGYLVGSRGSVGSSFAATMTGITEVNPLPPHYRCASCKYSEFYTKGEYGSGYDLPNKKCPNCDKELVKDGHDIPFETFLGFKGDKVPDIDLNFSGDYQPVAHNYTKVLFGEDSVFRAGTIGTVADKTAFGYVKHYEEEKELDLRTAEVERLAKGSTGVKRTTGQHPAGIIVVPDYMDIYDFTPIQYPADDQSSTWKTTHFDFHSIHDNILKLDILGHDDPTMIRMLQDLSGIDPLTIPTNDPGVMALFSGTDSIGVTPEQINSKTGTLGVPEFGTKFVRGMLEDTKPTTFAELLQISGLSHGTDVWLGNASDLVDSGQVTLKEVIGCRDNIMLDLIHWGMESQTAFQIMERVRKGKGIPEEWQELMRDNPNIPSWYIDSCLKIKYMFPKAHATAYVMMALRIAYFKVHYPTIYYAAYFSVRASDFDLVAMSNGKNSVKEAMQEISAKGNDATAKDKSLMTVLELANECLERGIKIKMVDVEKSAAQDFTILDDNTLLAPFNAVPGLGDNVAKQIVAARADKKFLSQEDLATRGKVSKTIMGYFEENGVLEGLPEQNQLSLF</sequence>
<dbReference type="Pfam" id="PF01336">
    <property type="entry name" value="tRNA_anti-codon"/>
    <property type="match status" value="1"/>
</dbReference>
<comment type="subcellular location">
    <subcellularLocation>
        <location evidence="2 15">Cytoplasm</location>
    </subcellularLocation>
</comment>
<dbReference type="InterPro" id="IPR040982">
    <property type="entry name" value="DNA_pol3_finger"/>
</dbReference>
<dbReference type="InterPro" id="IPR004805">
    <property type="entry name" value="DnaE2/DnaE/PolC"/>
</dbReference>
<evidence type="ECO:0000256" key="6">
    <source>
        <dbReference type="ARBA" id="ARBA00022695"/>
    </source>
</evidence>
<dbReference type="CDD" id="cd06127">
    <property type="entry name" value="DEDDh"/>
    <property type="match status" value="1"/>
</dbReference>
<dbReference type="InterPro" id="IPR029460">
    <property type="entry name" value="DNAPol_HHH"/>
</dbReference>
<dbReference type="GO" id="GO:0003677">
    <property type="term" value="F:DNA binding"/>
    <property type="evidence" value="ECO:0007669"/>
    <property type="project" value="UniProtKB-UniRule"/>
</dbReference>
<feature type="compositionally biased region" description="Polar residues" evidence="16">
    <location>
        <begin position="205"/>
        <end position="226"/>
    </location>
</feature>
<dbReference type="InterPro" id="IPR006308">
    <property type="entry name" value="Pol_III_a_PolC-type_gram_pos"/>
</dbReference>
<dbReference type="Pfam" id="PF11490">
    <property type="entry name" value="DNA_pol3_a_NII"/>
    <property type="match status" value="1"/>
</dbReference>
<evidence type="ECO:0000256" key="3">
    <source>
        <dbReference type="ARBA" id="ARBA00012417"/>
    </source>
</evidence>
<dbReference type="InterPro" id="IPR036397">
    <property type="entry name" value="RNaseH_sf"/>
</dbReference>
<dbReference type="HAMAP" id="MF_00356">
    <property type="entry name" value="DNApol_PolC"/>
    <property type="match status" value="1"/>
</dbReference>
<evidence type="ECO:0000259" key="17">
    <source>
        <dbReference type="SMART" id="SM00479"/>
    </source>
</evidence>
<evidence type="ECO:0000256" key="11">
    <source>
        <dbReference type="ARBA" id="ARBA00022932"/>
    </source>
</evidence>
<comment type="catalytic activity">
    <reaction evidence="13 15">
        <text>DNA(n) + a 2'-deoxyribonucleoside 5'-triphosphate = DNA(n+1) + diphosphate</text>
        <dbReference type="Rhea" id="RHEA:22508"/>
        <dbReference type="Rhea" id="RHEA-COMP:17339"/>
        <dbReference type="Rhea" id="RHEA-COMP:17340"/>
        <dbReference type="ChEBI" id="CHEBI:33019"/>
        <dbReference type="ChEBI" id="CHEBI:61560"/>
        <dbReference type="ChEBI" id="CHEBI:173112"/>
        <dbReference type="EC" id="2.7.7.7"/>
    </reaction>
</comment>
<dbReference type="Gene3D" id="1.10.150.870">
    <property type="match status" value="1"/>
</dbReference>
<organism evidence="19 20">
    <name type="scientific">Holzapfeliella floricola DSM 23037 = JCM 16512</name>
    <dbReference type="NCBI Taxonomy" id="1423744"/>
    <lineage>
        <taxon>Bacteria</taxon>
        <taxon>Bacillati</taxon>
        <taxon>Bacillota</taxon>
        <taxon>Bacilli</taxon>
        <taxon>Lactobacillales</taxon>
        <taxon>Lactobacillaceae</taxon>
        <taxon>Holzapfeliella</taxon>
    </lineage>
</organism>
<dbReference type="CDD" id="cd04484">
    <property type="entry name" value="polC_OBF"/>
    <property type="match status" value="1"/>
</dbReference>
<dbReference type="InterPro" id="IPR004013">
    <property type="entry name" value="PHP_dom"/>
</dbReference>
<dbReference type="PANTHER" id="PTHR32294:SF5">
    <property type="entry name" value="DNA POLYMERASE III POLC-TYPE"/>
    <property type="match status" value="1"/>
</dbReference>
<evidence type="ECO:0000256" key="16">
    <source>
        <dbReference type="SAM" id="MobiDB-lite"/>
    </source>
</evidence>
<dbReference type="PATRIC" id="fig|1423744.4.peg.935"/>
<dbReference type="InterPro" id="IPR004365">
    <property type="entry name" value="NA-bd_OB_tRNA"/>
</dbReference>
<dbReference type="Pfam" id="PF14480">
    <property type="entry name" value="DNA_pol3_a_NI"/>
    <property type="match status" value="1"/>
</dbReference>
<dbReference type="InterPro" id="IPR003141">
    <property type="entry name" value="Pol/His_phosphatase_N"/>
</dbReference>
<evidence type="ECO:0000256" key="2">
    <source>
        <dbReference type="ARBA" id="ARBA00004496"/>
    </source>
</evidence>
<feature type="domain" description="Polymerase/histidinol phosphatase N-terminal" evidence="18">
    <location>
        <begin position="333"/>
        <end position="400"/>
    </location>
</feature>
<dbReference type="Pfam" id="PF07733">
    <property type="entry name" value="DNA_pol3_alpha"/>
    <property type="match status" value="1"/>
</dbReference>
<dbReference type="NCBIfam" id="NF001688">
    <property type="entry name" value="PRK00448.1"/>
    <property type="match status" value="1"/>
</dbReference>
<comment type="caution">
    <text evidence="19">The sequence shown here is derived from an EMBL/GenBank/DDBJ whole genome shotgun (WGS) entry which is preliminary data.</text>
</comment>
<keyword evidence="8 15" id="KW-0540">Nuclease</keyword>
<dbReference type="NCBIfam" id="TIGR01405">
    <property type="entry name" value="polC_Gram_pos"/>
    <property type="match status" value="1"/>
</dbReference>
<dbReference type="STRING" id="1423744.FC86_GL000910"/>
<comment type="function">
    <text evidence="1 15">Required for replicative DNA synthesis. This DNA polymerase also exhibits 3' to 5' exonuclease activity.</text>
</comment>
<dbReference type="RefSeq" id="WP_056975111.1">
    <property type="nucleotide sequence ID" value="NZ_AYZL01000020.1"/>
</dbReference>
<dbReference type="Proteomes" id="UP000051378">
    <property type="component" value="Unassembled WGS sequence"/>
</dbReference>
<dbReference type="OrthoDB" id="9804290at2"/>
<dbReference type="Pfam" id="PF00929">
    <property type="entry name" value="RNase_T"/>
    <property type="match status" value="1"/>
</dbReference>
<keyword evidence="4 15" id="KW-0963">Cytoplasm</keyword>
<dbReference type="SUPFAM" id="SSF50249">
    <property type="entry name" value="Nucleic acid-binding proteins"/>
    <property type="match status" value="1"/>
</dbReference>
<dbReference type="Pfam" id="PF02811">
    <property type="entry name" value="PHP"/>
    <property type="match status" value="2"/>
</dbReference>
<dbReference type="Gene3D" id="3.20.20.140">
    <property type="entry name" value="Metal-dependent hydrolases"/>
    <property type="match status" value="2"/>
</dbReference>
<feature type="region of interest" description="Disordered" evidence="16">
    <location>
        <begin position="192"/>
        <end position="226"/>
    </location>
</feature>
<comment type="function">
    <text evidence="12">DNA polymerase III is a complex, multichain enzyme responsible for most of the replicative synthesis in bacteria. This DNA polymerase also exhibits 3' to 5' exonuclease activity. The alpha chain is the DNA polymerase.</text>
</comment>
<dbReference type="GO" id="GO:0003887">
    <property type="term" value="F:DNA-directed DNA polymerase activity"/>
    <property type="evidence" value="ECO:0007669"/>
    <property type="project" value="UniProtKB-UniRule"/>
</dbReference>
<keyword evidence="9 15" id="KW-0378">Hydrolase</keyword>
<dbReference type="InterPro" id="IPR044923">
    <property type="entry name" value="PolC_middle_finger_sf"/>
</dbReference>
<evidence type="ECO:0000256" key="4">
    <source>
        <dbReference type="ARBA" id="ARBA00022490"/>
    </source>
</evidence>
<keyword evidence="5 15" id="KW-0808">Transferase</keyword>
<evidence type="ECO:0000313" key="19">
    <source>
        <dbReference type="EMBL" id="KRN03798.1"/>
    </source>
</evidence>
<dbReference type="InterPro" id="IPR006054">
    <property type="entry name" value="DnaQ"/>
</dbReference>
<dbReference type="Gene3D" id="3.30.1900.20">
    <property type="match status" value="2"/>
</dbReference>